<dbReference type="GO" id="GO:0000049">
    <property type="term" value="F:tRNA binding"/>
    <property type="evidence" value="ECO:0007669"/>
    <property type="project" value="EnsemblFungi"/>
</dbReference>
<feature type="domain" description="ELP1 first N-terminal beta-propeller" evidence="7">
    <location>
        <begin position="1"/>
        <end position="387"/>
    </location>
</feature>
<evidence type="ECO:0000256" key="6">
    <source>
        <dbReference type="SAM" id="MobiDB-lite"/>
    </source>
</evidence>
<dbReference type="GO" id="GO:0005829">
    <property type="term" value="C:cytosol"/>
    <property type="evidence" value="ECO:0007669"/>
    <property type="project" value="TreeGrafter"/>
</dbReference>
<dbReference type="InterPro" id="IPR006849">
    <property type="entry name" value="Elp1"/>
</dbReference>
<evidence type="ECO:0000259" key="10">
    <source>
        <dbReference type="Pfam" id="PF23925"/>
    </source>
</evidence>
<dbReference type="PANTHER" id="PTHR12747">
    <property type="entry name" value="ELONGATOR COMPLEX PROTEIN 1"/>
    <property type="match status" value="1"/>
</dbReference>
<keyword evidence="4" id="KW-0819">tRNA processing</keyword>
<sequence>MRNLITLNKGKLHPLASTVPEEEASSFKLVDSTFDVITDSITVVLFDDHSQIYEIQQYMKDGTKLILATFSATNLDDTLLSFAHFPDLNQLIFVFKLGDILTATYDSVNYNYQDTVIEIVGSIDDGIAAASWSYDEETLVLVTNANNVVLLSKNFDPINEYHMELDDLKMSKHVTVGWGKKETQFRGTGAKAMEREAFASLKASGLVGSELRDPTMPYMVDTGKITELDNKNAYISWRGDCEYFVVSTVDAAVSEETDQSVERRVLRVFTREGELDSASEPVDGMERHTSWKPQGSLIASIQRRMHSADDNSLDLIFFERNGLRHGEFDTRLPLNEQVNSLTWNNTSDILTIVLQDRIQLWTTKNYHWYLKQEIYSENINFAKWHPEKDFTLLFGNENEVNILDFAYKTTVGPTLEPFDNGTTLVIDCTTVNITPLAMANVPPPIYFRDFETPENVIDVATSLSNEIYAAINRNALVLASVVSMGDMKKGQHPQTRCILPKTDFASEFDTLRQVAFVKDSVVAILLDSDNLSRIVLINVENIDSPTVMNVVETFDKIILLKTSFDYNFFVYETRDGSIMQLDLEGQFTPITKFPQLVRDFRVIRVDNQHSTLEYEDDVLNKWNSQHPELVAFGITNTGKLFANDVQLTNAVTSLEVTNSFLLFTTVQNNLQFVHLNSTQFKPLPIVEEGVIDERVRAIERGSILVNSMPTKGAVVLQAPRGNLETICPRIMVLASVRKSIKEKNYKVAFTACRTHRIHLDILHDYDPELFYENLKLFIDQIEKVSYLDLFISCLVDEDVSKTKYKETLNIDISEPYEMEAAELTEMQLYLKKKFYDPSKSKINKICKAILKVLLNDSHYKKKYIQSIITAYSSQKPSNVEGALSLITALNDKEEKESCLTYLCFLQDINVLYKEALALYDVKLSLAVAQKSQMDPREYLPFLQNLFDNEPLRRRFLIDDYLKNYEKALEALVESSKDETNVNQEIQEYVDTHCLYKNALDIYRHDTSKQNVIYRSFARHLSSKQEYSEAAMIFEMLGQYKEAMEAYIFSKRWQEALSIATDKFPDQIISVADDLVSTLTFEHKYVDAAEIYLKFLDNIEEAISCYCRSYNYATACLTASSNKMPDLIEKIIDPGLGEGYGTVAELLADCKGQINSQLRRLKELRTKKEEDPYAFYGQETEQADDVSIAPSETSTKDSFFTRYTGKTGGTAKTGVSRRTSKNKRREERKRARGKKGTIYEEEYLVKSIGRLIERLDQTRPDAAKLIDGLCRRNKREQAYQIQKTFIEVLDLLKDNVEEIYTISEKDRERINENGEIYYIPEIPVPEIKDFEKNKIVDY</sequence>
<dbReference type="Pfam" id="PF04762">
    <property type="entry name" value="Beta-prop_ELP1_1st"/>
    <property type="match status" value="1"/>
</dbReference>
<comment type="similarity">
    <text evidence="2 5">Belongs to the ELP1/IKA1 family.</text>
</comment>
<comment type="function">
    <text evidence="5">Component of the elongator complex which is required for multiple tRNA modifications, including mcm5U (5-methoxycarbonylmethyl uridine), mcm5s2U (5-methoxycarbonylmethyl-2-thiouridine), and ncm5U (5-carbamoylmethyl uridine). The elongator complex catalyzes formation of carboxymethyluridine in the wobble base at position 34 in tRNAs.</text>
</comment>
<dbReference type="InParanoid" id="I2H996"/>
<dbReference type="FunCoup" id="I2H996">
    <property type="interactions" value="1169"/>
</dbReference>
<feature type="domain" description="ELP1 N-terminal second beta-propeller" evidence="8">
    <location>
        <begin position="425"/>
        <end position="705"/>
    </location>
</feature>
<dbReference type="eggNOG" id="KOG1920">
    <property type="taxonomic scope" value="Eukaryota"/>
</dbReference>
<dbReference type="GO" id="GO:0005634">
    <property type="term" value="C:nucleus"/>
    <property type="evidence" value="ECO:0007669"/>
    <property type="project" value="UniProtKB-SubCell"/>
</dbReference>
<dbReference type="SUPFAM" id="SSF69322">
    <property type="entry name" value="Tricorn protease domain 2"/>
    <property type="match status" value="1"/>
</dbReference>
<evidence type="ECO:0000256" key="1">
    <source>
        <dbReference type="ARBA" id="ARBA00005043"/>
    </source>
</evidence>
<evidence type="ECO:0000256" key="5">
    <source>
        <dbReference type="PIRNR" id="PIRNR017233"/>
    </source>
</evidence>
<evidence type="ECO:0000313" key="12">
    <source>
        <dbReference type="EMBL" id="CCH62948.1"/>
    </source>
</evidence>
<dbReference type="KEGG" id="tbl:TBLA_0I02920"/>
<evidence type="ECO:0000256" key="2">
    <source>
        <dbReference type="ARBA" id="ARBA00006086"/>
    </source>
</evidence>
<feature type="domain" description="ELP1 alpha-solenoid" evidence="10">
    <location>
        <begin position="729"/>
        <end position="945"/>
    </location>
</feature>
<keyword evidence="5" id="KW-0539">Nucleus</keyword>
<organism evidence="12 13">
    <name type="scientific">Henningerozyma blattae (strain ATCC 34711 / CBS 6284 / DSM 70876 / NBRC 10599 / NRRL Y-10934 / UCD 77-7)</name>
    <name type="common">Yeast</name>
    <name type="synonym">Tetrapisispora blattae</name>
    <dbReference type="NCBI Taxonomy" id="1071380"/>
    <lineage>
        <taxon>Eukaryota</taxon>
        <taxon>Fungi</taxon>
        <taxon>Dikarya</taxon>
        <taxon>Ascomycota</taxon>
        <taxon>Saccharomycotina</taxon>
        <taxon>Saccharomycetes</taxon>
        <taxon>Saccharomycetales</taxon>
        <taxon>Saccharomycetaceae</taxon>
        <taxon>Henningerozyma</taxon>
    </lineage>
</organism>
<dbReference type="InterPro" id="IPR056169">
    <property type="entry name" value="HB_ELP1"/>
</dbReference>
<dbReference type="Pfam" id="PF23936">
    <property type="entry name" value="HB_ELP1"/>
    <property type="match status" value="1"/>
</dbReference>
<dbReference type="Pfam" id="PF23797">
    <property type="entry name" value="Beta-prop_ELP1_2nd"/>
    <property type="match status" value="1"/>
</dbReference>
<evidence type="ECO:0000259" key="8">
    <source>
        <dbReference type="Pfam" id="PF23797"/>
    </source>
</evidence>
<evidence type="ECO:0000259" key="7">
    <source>
        <dbReference type="Pfam" id="PF04762"/>
    </source>
</evidence>
<evidence type="ECO:0000256" key="3">
    <source>
        <dbReference type="ARBA" id="ARBA00022490"/>
    </source>
</evidence>
<dbReference type="PANTHER" id="PTHR12747:SF0">
    <property type="entry name" value="ELONGATOR COMPLEX PROTEIN 1"/>
    <property type="match status" value="1"/>
</dbReference>
<dbReference type="OrthoDB" id="40048at2759"/>
<dbReference type="InterPro" id="IPR056164">
    <property type="entry name" value="Beta-prop_ELP1_1st"/>
</dbReference>
<evidence type="ECO:0000259" key="11">
    <source>
        <dbReference type="Pfam" id="PF23936"/>
    </source>
</evidence>
<protein>
    <recommendedName>
        <fullName evidence="5">Elongator complex protein 1</fullName>
    </recommendedName>
</protein>
<dbReference type="OMA" id="WRESLYC"/>
<dbReference type="GO" id="GO:0006357">
    <property type="term" value="P:regulation of transcription by RNA polymerase II"/>
    <property type="evidence" value="ECO:0007669"/>
    <property type="project" value="EnsemblFungi"/>
</dbReference>
<dbReference type="GeneID" id="14498125"/>
<comment type="subcellular location">
    <subcellularLocation>
        <location evidence="5">Cytoplasm</location>
    </subcellularLocation>
    <subcellularLocation>
        <location evidence="5">Nucleus</location>
    </subcellularLocation>
</comment>
<dbReference type="HOGENOM" id="CLU_001477_0_1_1"/>
<proteinExistence type="inferred from homology"/>
<dbReference type="Pfam" id="PF23925">
    <property type="entry name" value="A-sol_ELP1"/>
    <property type="match status" value="1"/>
</dbReference>
<dbReference type="PIRSF" id="PIRSF017233">
    <property type="entry name" value="IKAP"/>
    <property type="match status" value="1"/>
</dbReference>
<accession>I2H996</accession>
<dbReference type="GO" id="GO:0042802">
    <property type="term" value="F:identical protein binding"/>
    <property type="evidence" value="ECO:0007669"/>
    <property type="project" value="EnsemblFungi"/>
</dbReference>
<evidence type="ECO:0000259" key="9">
    <source>
        <dbReference type="Pfam" id="PF23878"/>
    </source>
</evidence>
<evidence type="ECO:0000313" key="13">
    <source>
        <dbReference type="Proteomes" id="UP000002866"/>
    </source>
</evidence>
<keyword evidence="3 5" id="KW-0963">Cytoplasm</keyword>
<reference evidence="12 13" key="1">
    <citation type="journal article" date="2011" name="Proc. Natl. Acad. Sci. U.S.A.">
        <title>Evolutionary erosion of yeast sex chromosomes by mating-type switching accidents.</title>
        <authorList>
            <person name="Gordon J.L."/>
            <person name="Armisen D."/>
            <person name="Proux-Wera E."/>
            <person name="Oheigeartaigh S.S."/>
            <person name="Byrne K.P."/>
            <person name="Wolfe K.H."/>
        </authorList>
    </citation>
    <scope>NUCLEOTIDE SEQUENCE [LARGE SCALE GENOMIC DNA]</scope>
    <source>
        <strain evidence="13">ATCC 34711 / CBS 6284 / DSM 70876 / NBRC 10599 / NRRL Y-10934 / UCD 77-7</strain>
    </source>
</reference>
<name>I2H996_HENB6</name>
<evidence type="ECO:0000256" key="4">
    <source>
        <dbReference type="ARBA" id="ARBA00022694"/>
    </source>
</evidence>
<dbReference type="InterPro" id="IPR056166">
    <property type="entry name" value="TPR_ELP1"/>
</dbReference>
<feature type="domain" description="ELP1 three-helical bundle" evidence="11">
    <location>
        <begin position="1125"/>
        <end position="1298"/>
    </location>
</feature>
<dbReference type="GO" id="GO:0033588">
    <property type="term" value="C:elongator holoenzyme complex"/>
    <property type="evidence" value="ECO:0007669"/>
    <property type="project" value="EnsemblFungi"/>
</dbReference>
<keyword evidence="13" id="KW-1185">Reference proteome</keyword>
<feature type="region of interest" description="Disordered" evidence="6">
    <location>
        <begin position="1198"/>
        <end position="1232"/>
    </location>
</feature>
<dbReference type="InterPro" id="IPR056165">
    <property type="entry name" value="Beta-prop_ELP1_2nd"/>
</dbReference>
<feature type="domain" description="ELP1 TPR" evidence="9">
    <location>
        <begin position="953"/>
        <end position="1114"/>
    </location>
</feature>
<dbReference type="InterPro" id="IPR056167">
    <property type="entry name" value="A-sol_ELP1"/>
</dbReference>
<dbReference type="RefSeq" id="XP_004182467.1">
    <property type="nucleotide sequence ID" value="XM_004182419.1"/>
</dbReference>
<dbReference type="GO" id="GO:0002926">
    <property type="term" value="P:tRNA wobble base 5-methoxycarbonylmethyl-2-thiouridinylation"/>
    <property type="evidence" value="ECO:0007669"/>
    <property type="project" value="TreeGrafter"/>
</dbReference>
<comment type="pathway">
    <text evidence="1">tRNA modification; 5-methoxycarbonylmethyl-2-thiouridine-tRNA biosynthesis.</text>
</comment>
<dbReference type="Proteomes" id="UP000002866">
    <property type="component" value="Chromosome 9"/>
</dbReference>
<gene>
    <name evidence="12" type="primary">TBLA0I02920</name>
    <name evidence="12" type="ORF">TBLA_0I02920</name>
</gene>
<dbReference type="EMBL" id="HE806324">
    <property type="protein sequence ID" value="CCH62948.1"/>
    <property type="molecule type" value="Genomic_DNA"/>
</dbReference>
<dbReference type="STRING" id="1071380.I2H996"/>
<dbReference type="Pfam" id="PF23878">
    <property type="entry name" value="TPR_ELP1"/>
    <property type="match status" value="1"/>
</dbReference>
<dbReference type="UniPathway" id="UPA00988"/>